<gene>
    <name evidence="1" type="ORF">V9T40_003208</name>
</gene>
<protein>
    <submittedName>
        <fullName evidence="1">Uncharacterized protein</fullName>
    </submittedName>
</protein>
<keyword evidence="2" id="KW-1185">Reference proteome</keyword>
<accession>A0AAN9U0U4</accession>
<sequence>MAAKLALPLVARWRPDGTPSFPPVSFRLLHDESTTALGSMAHRINHMVLGKEALPRGHRVEVADSCSRKFLSANKMPNSWILWNSCVSALSQMPIFRFSRTNKAKCWSLWLYNVIKRDDMLYQNNIICIVAERLISRPFVGVMLPCVQLHGEKYEIRKSTLQVK</sequence>
<comment type="caution">
    <text evidence="1">The sequence shown here is derived from an EMBL/GenBank/DDBJ whole genome shotgun (WGS) entry which is preliminary data.</text>
</comment>
<proteinExistence type="predicted"/>
<dbReference type="Proteomes" id="UP001367676">
    <property type="component" value="Unassembled WGS sequence"/>
</dbReference>
<evidence type="ECO:0000313" key="2">
    <source>
        <dbReference type="Proteomes" id="UP001367676"/>
    </source>
</evidence>
<name>A0AAN9U0U4_9HEMI</name>
<dbReference type="AlphaFoldDB" id="A0AAN9U0U4"/>
<organism evidence="1 2">
    <name type="scientific">Parthenolecanium corni</name>
    <dbReference type="NCBI Taxonomy" id="536013"/>
    <lineage>
        <taxon>Eukaryota</taxon>
        <taxon>Metazoa</taxon>
        <taxon>Ecdysozoa</taxon>
        <taxon>Arthropoda</taxon>
        <taxon>Hexapoda</taxon>
        <taxon>Insecta</taxon>
        <taxon>Pterygota</taxon>
        <taxon>Neoptera</taxon>
        <taxon>Paraneoptera</taxon>
        <taxon>Hemiptera</taxon>
        <taxon>Sternorrhyncha</taxon>
        <taxon>Coccoidea</taxon>
        <taxon>Coccidae</taxon>
        <taxon>Parthenolecanium</taxon>
    </lineage>
</organism>
<dbReference type="EMBL" id="JBBCAQ010000006">
    <property type="protein sequence ID" value="KAK7603209.1"/>
    <property type="molecule type" value="Genomic_DNA"/>
</dbReference>
<reference evidence="1 2" key="1">
    <citation type="submission" date="2024-03" db="EMBL/GenBank/DDBJ databases">
        <title>Adaptation during the transition from Ophiocordyceps entomopathogen to insect associate is accompanied by gene loss and intensified selection.</title>
        <authorList>
            <person name="Ward C.M."/>
            <person name="Onetto C.A."/>
            <person name="Borneman A.R."/>
        </authorList>
    </citation>
    <scope>NUCLEOTIDE SEQUENCE [LARGE SCALE GENOMIC DNA]</scope>
    <source>
        <strain evidence="1">AWRI1</strain>
        <tissue evidence="1">Single Adult Female</tissue>
    </source>
</reference>
<evidence type="ECO:0000313" key="1">
    <source>
        <dbReference type="EMBL" id="KAK7603209.1"/>
    </source>
</evidence>